<dbReference type="CDD" id="cd07178">
    <property type="entry name" value="terB_like_YebE"/>
    <property type="match status" value="1"/>
</dbReference>
<dbReference type="STRING" id="254161.SAMN05216256_11182"/>
<gene>
    <name evidence="3" type="ORF">BXT89_05710</name>
</gene>
<feature type="transmembrane region" description="Helical" evidence="2">
    <location>
        <begin position="36"/>
        <end position="57"/>
    </location>
</feature>
<protein>
    <recommendedName>
        <fullName evidence="5">Tellurite resistance TerB family protein</fullName>
    </recommendedName>
</protein>
<name>A0A1S8DJI9_9GAMM</name>
<dbReference type="AlphaFoldDB" id="A0A1S8DJI9"/>
<dbReference type="Gene3D" id="1.10.3680.10">
    <property type="entry name" value="TerB-like"/>
    <property type="match status" value="1"/>
</dbReference>
<dbReference type="RefSeq" id="WP_083725609.1">
    <property type="nucleotide sequence ID" value="NZ_FOUD01000011.1"/>
</dbReference>
<keyword evidence="2" id="KW-1133">Transmembrane helix</keyword>
<keyword evidence="2" id="KW-0812">Transmembrane</keyword>
<dbReference type="Pfam" id="PF04391">
    <property type="entry name" value="DUF533"/>
    <property type="match status" value="1"/>
</dbReference>
<keyword evidence="4" id="KW-1185">Reference proteome</keyword>
<dbReference type="EMBL" id="MUBC01000009">
    <property type="protein sequence ID" value="ONM44822.1"/>
    <property type="molecule type" value="Genomic_DNA"/>
</dbReference>
<evidence type="ECO:0000313" key="4">
    <source>
        <dbReference type="Proteomes" id="UP000242847"/>
    </source>
</evidence>
<evidence type="ECO:0008006" key="5">
    <source>
        <dbReference type="Google" id="ProtNLM"/>
    </source>
</evidence>
<dbReference type="OrthoDB" id="5459344at2"/>
<feature type="compositionally biased region" description="Polar residues" evidence="1">
    <location>
        <begin position="92"/>
        <end position="103"/>
    </location>
</feature>
<dbReference type="Proteomes" id="UP000242847">
    <property type="component" value="Unassembled WGS sequence"/>
</dbReference>
<reference evidence="3 4" key="1">
    <citation type="submission" date="2017-01" db="EMBL/GenBank/DDBJ databases">
        <title>Draft genome sequence of Pseudomonas pachastrellae type strain CCUG 46540T from a deep sea.</title>
        <authorList>
            <person name="Gomila M."/>
            <person name="Mulet M."/>
            <person name="Lalucat J."/>
            <person name="Garcia-Valdes E."/>
        </authorList>
    </citation>
    <scope>NUCLEOTIDE SEQUENCE [LARGE SCALE GENOMIC DNA]</scope>
    <source>
        <strain evidence="3 4">CCUG 46540</strain>
    </source>
</reference>
<dbReference type="InterPro" id="IPR007486">
    <property type="entry name" value="YebE"/>
</dbReference>
<organism evidence="3 4">
    <name type="scientific">Halopseudomonas pachastrellae</name>
    <dbReference type="NCBI Taxonomy" id="254161"/>
    <lineage>
        <taxon>Bacteria</taxon>
        <taxon>Pseudomonadati</taxon>
        <taxon>Pseudomonadota</taxon>
        <taxon>Gammaproteobacteria</taxon>
        <taxon>Pseudomonadales</taxon>
        <taxon>Pseudomonadaceae</taxon>
        <taxon>Halopseudomonas</taxon>
    </lineage>
</organism>
<dbReference type="SUPFAM" id="SSF158682">
    <property type="entry name" value="TerB-like"/>
    <property type="match status" value="1"/>
</dbReference>
<accession>A0A1S8DJI9</accession>
<evidence type="ECO:0000256" key="1">
    <source>
        <dbReference type="SAM" id="MobiDB-lite"/>
    </source>
</evidence>
<evidence type="ECO:0000256" key="2">
    <source>
        <dbReference type="SAM" id="Phobius"/>
    </source>
</evidence>
<keyword evidence="2" id="KW-0472">Membrane</keyword>
<proteinExistence type="predicted"/>
<feature type="region of interest" description="Disordered" evidence="1">
    <location>
        <begin position="92"/>
        <end position="112"/>
    </location>
</feature>
<sequence>MNTQGLLDQLLKSASGALSGNSSTNSRQGSAGGSQLGSLLSGAGGGALAAGAVGLLLGNKKARKMGGKAVKYGGMAALGVVAFKAWQQWQKNSANAPQGQPQTVDRLPAPQQEQHSHAILRALIGAAKADGHIDDRERELIDAEVAKLTNDPQTLQWFDAELRKPLDPAEVASAAQTPEMAAEMYLASLLVVDEQSFMEKAYLQELSSQLKLDPQLIAELDHQVQQV</sequence>
<evidence type="ECO:0000313" key="3">
    <source>
        <dbReference type="EMBL" id="ONM44822.1"/>
    </source>
</evidence>
<dbReference type="InterPro" id="IPR029024">
    <property type="entry name" value="TerB-like"/>
</dbReference>
<comment type="caution">
    <text evidence="3">The sequence shown here is derived from an EMBL/GenBank/DDBJ whole genome shotgun (WGS) entry which is preliminary data.</text>
</comment>